<dbReference type="Gene3D" id="2.60.40.10">
    <property type="entry name" value="Immunoglobulins"/>
    <property type="match status" value="1"/>
</dbReference>
<dbReference type="InterPro" id="IPR013783">
    <property type="entry name" value="Ig-like_fold"/>
</dbReference>
<keyword evidence="1" id="KW-1133">Transmembrane helix</keyword>
<evidence type="ECO:0000313" key="3">
    <source>
        <dbReference type="EMBL" id="VUZ49923.1"/>
    </source>
</evidence>
<evidence type="ECO:0000313" key="4">
    <source>
        <dbReference type="Proteomes" id="UP000321570"/>
    </source>
</evidence>
<keyword evidence="1" id="KW-0472">Membrane</keyword>
<proteinExistence type="predicted"/>
<name>A0A564YT87_HYMDI</name>
<gene>
    <name evidence="3" type="ORF">WMSIL1_LOCUS8513</name>
</gene>
<feature type="domain" description="Ig-like" evidence="2">
    <location>
        <begin position="16"/>
        <end position="130"/>
    </location>
</feature>
<dbReference type="Proteomes" id="UP000321570">
    <property type="component" value="Unassembled WGS sequence"/>
</dbReference>
<feature type="non-terminal residue" evidence="3">
    <location>
        <position position="198"/>
    </location>
</feature>
<dbReference type="InterPro" id="IPR007110">
    <property type="entry name" value="Ig-like_dom"/>
</dbReference>
<dbReference type="InterPro" id="IPR036179">
    <property type="entry name" value="Ig-like_dom_sf"/>
</dbReference>
<keyword evidence="1" id="KW-0812">Transmembrane</keyword>
<reference evidence="3 4" key="1">
    <citation type="submission" date="2019-07" db="EMBL/GenBank/DDBJ databases">
        <authorList>
            <person name="Jastrzebski P J."/>
            <person name="Paukszto L."/>
            <person name="Jastrzebski P J."/>
        </authorList>
    </citation>
    <scope>NUCLEOTIDE SEQUENCE [LARGE SCALE GENOMIC DNA]</scope>
    <source>
        <strain evidence="3 4">WMS-il1</strain>
    </source>
</reference>
<feature type="transmembrane region" description="Helical" evidence="1">
    <location>
        <begin position="166"/>
        <end position="192"/>
    </location>
</feature>
<evidence type="ECO:0000256" key="1">
    <source>
        <dbReference type="SAM" id="Phobius"/>
    </source>
</evidence>
<dbReference type="AlphaFoldDB" id="A0A564YT87"/>
<dbReference type="EMBL" id="CABIJS010000333">
    <property type="protein sequence ID" value="VUZ49923.1"/>
    <property type="molecule type" value="Genomic_DNA"/>
</dbReference>
<dbReference type="SUPFAM" id="SSF48726">
    <property type="entry name" value="Immunoglobulin"/>
    <property type="match status" value="1"/>
</dbReference>
<dbReference type="PROSITE" id="PS50835">
    <property type="entry name" value="IG_LIKE"/>
    <property type="match status" value="1"/>
</dbReference>
<keyword evidence="4" id="KW-1185">Reference proteome</keyword>
<organism evidence="3 4">
    <name type="scientific">Hymenolepis diminuta</name>
    <name type="common">Rat tapeworm</name>
    <dbReference type="NCBI Taxonomy" id="6216"/>
    <lineage>
        <taxon>Eukaryota</taxon>
        <taxon>Metazoa</taxon>
        <taxon>Spiralia</taxon>
        <taxon>Lophotrochozoa</taxon>
        <taxon>Platyhelminthes</taxon>
        <taxon>Cestoda</taxon>
        <taxon>Eucestoda</taxon>
        <taxon>Cyclophyllidea</taxon>
        <taxon>Hymenolepididae</taxon>
        <taxon>Hymenolepis</taxon>
    </lineage>
</organism>
<sequence length="198" mass="22711">MLRNLYVNISFKQPCPEVNYMEIINLALSTKDVRTLKQELLGYEEKRYMKLEKVALDGSENFEIICGGEGQNIDNNCTDPTNMTIMWKQGDAAGVTFQPQTEIGERVFVTTDCSLMFSRVRKIDEGVYSCYRRLTKFPNQWQSSAFATYRLKIEASSIKFPVAMEVCLGLAIVTVWALILIILWTLLSFWSFDINRSA</sequence>
<protein>
    <recommendedName>
        <fullName evidence="2">Ig-like domain-containing protein</fullName>
    </recommendedName>
</protein>
<evidence type="ECO:0000259" key="2">
    <source>
        <dbReference type="PROSITE" id="PS50835"/>
    </source>
</evidence>
<accession>A0A564YT87</accession>